<gene>
    <name evidence="8 13" type="primary">efp</name>
    <name evidence="13" type="ORF">HXX08_02885</name>
    <name evidence="14" type="ORF">OZ401_002496</name>
</gene>
<organism evidence="13 15">
    <name type="scientific">Candidatus Chlorohelix allophototropha</name>
    <dbReference type="NCBI Taxonomy" id="3003348"/>
    <lineage>
        <taxon>Bacteria</taxon>
        <taxon>Bacillati</taxon>
        <taxon>Chloroflexota</taxon>
        <taxon>Chloroflexia</taxon>
        <taxon>Candidatus Chloroheliales</taxon>
        <taxon>Candidatus Chloroheliaceae</taxon>
        <taxon>Candidatus Chlorohelix</taxon>
    </lineage>
</organism>
<dbReference type="Proteomes" id="UP001431572">
    <property type="component" value="Chromosome 1"/>
</dbReference>
<dbReference type="InterPro" id="IPR014722">
    <property type="entry name" value="Rib_uL2_dom2"/>
</dbReference>
<dbReference type="Pfam" id="PF01132">
    <property type="entry name" value="EFP"/>
    <property type="match status" value="1"/>
</dbReference>
<evidence type="ECO:0000259" key="12">
    <source>
        <dbReference type="SMART" id="SM01185"/>
    </source>
</evidence>
<dbReference type="FunFam" id="2.40.50.140:FF:000009">
    <property type="entry name" value="Elongation factor P"/>
    <property type="match status" value="1"/>
</dbReference>
<evidence type="ECO:0000256" key="7">
    <source>
        <dbReference type="ARBA" id="ARBA00025469"/>
    </source>
</evidence>
<dbReference type="PANTHER" id="PTHR30053">
    <property type="entry name" value="ELONGATION FACTOR P"/>
    <property type="match status" value="1"/>
</dbReference>
<dbReference type="NCBIfam" id="TIGR00038">
    <property type="entry name" value="efp"/>
    <property type="match status" value="1"/>
</dbReference>
<dbReference type="PROSITE" id="PS01275">
    <property type="entry name" value="EFP"/>
    <property type="match status" value="1"/>
</dbReference>
<dbReference type="CDD" id="cd04470">
    <property type="entry name" value="S1_EF-P_repeat_1"/>
    <property type="match status" value="1"/>
</dbReference>
<proteinExistence type="inferred from homology"/>
<dbReference type="InterPro" id="IPR013852">
    <property type="entry name" value="Transl_elong_P/YeiP_CS"/>
</dbReference>
<evidence type="ECO:0000256" key="1">
    <source>
        <dbReference type="ARBA" id="ARBA00004496"/>
    </source>
</evidence>
<dbReference type="Pfam" id="PF09285">
    <property type="entry name" value="Elong-fact-P_C"/>
    <property type="match status" value="1"/>
</dbReference>
<protein>
    <recommendedName>
        <fullName evidence="8 9">Elongation factor P</fullName>
        <shortName evidence="8">EF-P</shortName>
    </recommendedName>
</protein>
<dbReference type="GO" id="GO:0005829">
    <property type="term" value="C:cytosol"/>
    <property type="evidence" value="ECO:0007669"/>
    <property type="project" value="UniProtKB-ARBA"/>
</dbReference>
<dbReference type="EMBL" id="CP128399">
    <property type="protein sequence ID" value="WJW66683.1"/>
    <property type="molecule type" value="Genomic_DNA"/>
</dbReference>
<dbReference type="InterPro" id="IPR011768">
    <property type="entry name" value="Transl_elongation_fac_P"/>
</dbReference>
<dbReference type="GO" id="GO:0043043">
    <property type="term" value="P:peptide biosynthetic process"/>
    <property type="evidence" value="ECO:0007669"/>
    <property type="project" value="InterPro"/>
</dbReference>
<evidence type="ECO:0000256" key="2">
    <source>
        <dbReference type="ARBA" id="ARBA00004815"/>
    </source>
</evidence>
<dbReference type="RefSeq" id="WP_341468577.1">
    <property type="nucleotide sequence ID" value="NZ_CP128399.1"/>
</dbReference>
<comment type="function">
    <text evidence="7 8">Involved in peptide bond synthesis. Stimulates efficient translation and peptide-bond synthesis on native or reconstituted 70S ribosomes in vitro. Probably functions indirectly by altering the affinity of the ribosome for aminoacyl-tRNA, thus increasing their reactivity as acceptors for peptidyl transferase.</text>
</comment>
<evidence type="ECO:0000256" key="3">
    <source>
        <dbReference type="ARBA" id="ARBA00009479"/>
    </source>
</evidence>
<dbReference type="InterPro" id="IPR015365">
    <property type="entry name" value="Elong-fact-P_C"/>
</dbReference>
<evidence type="ECO:0000313" key="13">
    <source>
        <dbReference type="EMBL" id="NWJ44800.1"/>
    </source>
</evidence>
<dbReference type="InterPro" id="IPR020599">
    <property type="entry name" value="Transl_elong_fac_P/YeiP"/>
</dbReference>
<dbReference type="InterPro" id="IPR008991">
    <property type="entry name" value="Translation_prot_SH3-like_sf"/>
</dbReference>
<dbReference type="FunFam" id="2.30.30.30:FF:000003">
    <property type="entry name" value="Elongation factor P"/>
    <property type="match status" value="1"/>
</dbReference>
<evidence type="ECO:0000313" key="16">
    <source>
        <dbReference type="Proteomes" id="UP001431572"/>
    </source>
</evidence>
<evidence type="ECO:0000256" key="10">
    <source>
        <dbReference type="RuleBase" id="RU004389"/>
    </source>
</evidence>
<feature type="domain" description="Elongation factor P C-terminal" evidence="11">
    <location>
        <begin position="129"/>
        <end position="184"/>
    </location>
</feature>
<keyword evidence="6 8" id="KW-0648">Protein biosynthesis</keyword>
<dbReference type="InterPro" id="IPR001059">
    <property type="entry name" value="Transl_elong_P/YeiP_cen"/>
</dbReference>
<keyword evidence="16" id="KW-1185">Reference proteome</keyword>
<keyword evidence="4 8" id="KW-0963">Cytoplasm</keyword>
<dbReference type="CDD" id="cd05794">
    <property type="entry name" value="S1_EF-P_repeat_2"/>
    <property type="match status" value="1"/>
</dbReference>
<dbReference type="Gene3D" id="2.40.50.140">
    <property type="entry name" value="Nucleic acid-binding proteins"/>
    <property type="match status" value="2"/>
</dbReference>
<dbReference type="SUPFAM" id="SSF50249">
    <property type="entry name" value="Nucleic acid-binding proteins"/>
    <property type="match status" value="2"/>
</dbReference>
<evidence type="ECO:0000256" key="9">
    <source>
        <dbReference type="NCBIfam" id="TIGR00038"/>
    </source>
</evidence>
<evidence type="ECO:0000256" key="5">
    <source>
        <dbReference type="ARBA" id="ARBA00022768"/>
    </source>
</evidence>
<dbReference type="EMBL" id="JACATZ010000001">
    <property type="protein sequence ID" value="NWJ44800.1"/>
    <property type="molecule type" value="Genomic_DNA"/>
</dbReference>
<dbReference type="PIRSF" id="PIRSF005901">
    <property type="entry name" value="EF-P"/>
    <property type="match status" value="1"/>
</dbReference>
<name>A0A8T7LZG4_9CHLR</name>
<dbReference type="Pfam" id="PF08207">
    <property type="entry name" value="EFP_N"/>
    <property type="match status" value="1"/>
</dbReference>
<dbReference type="Gene3D" id="2.30.30.30">
    <property type="match status" value="1"/>
</dbReference>
<dbReference type="HAMAP" id="MF_00141">
    <property type="entry name" value="EF_P"/>
    <property type="match status" value="1"/>
</dbReference>
<evidence type="ECO:0000256" key="8">
    <source>
        <dbReference type="HAMAP-Rule" id="MF_00141"/>
    </source>
</evidence>
<dbReference type="PANTHER" id="PTHR30053:SF12">
    <property type="entry name" value="ELONGATION FACTOR P (EF-P) FAMILY PROTEIN"/>
    <property type="match status" value="1"/>
</dbReference>
<dbReference type="GO" id="GO:0003746">
    <property type="term" value="F:translation elongation factor activity"/>
    <property type="evidence" value="ECO:0007669"/>
    <property type="project" value="UniProtKB-UniRule"/>
</dbReference>
<dbReference type="SUPFAM" id="SSF50104">
    <property type="entry name" value="Translation proteins SH3-like domain"/>
    <property type="match status" value="1"/>
</dbReference>
<dbReference type="InterPro" id="IPR013185">
    <property type="entry name" value="Transl_elong_KOW-like"/>
</dbReference>
<evidence type="ECO:0000313" key="14">
    <source>
        <dbReference type="EMBL" id="WJW66683.1"/>
    </source>
</evidence>
<reference evidence="13 15" key="1">
    <citation type="submission" date="2020-06" db="EMBL/GenBank/DDBJ databases">
        <title>Anoxygenic phototrophic Chloroflexota member uses a Type I reaction center.</title>
        <authorList>
            <person name="Tsuji J.M."/>
            <person name="Shaw N.A."/>
            <person name="Nagashima S."/>
            <person name="Venkiteswaran J."/>
            <person name="Schiff S.L."/>
            <person name="Hanada S."/>
            <person name="Tank M."/>
            <person name="Neufeld J.D."/>
        </authorList>
    </citation>
    <scope>NUCLEOTIDE SEQUENCE [LARGE SCALE GENOMIC DNA]</scope>
    <source>
        <strain evidence="13">L227-S17</strain>
    </source>
</reference>
<dbReference type="NCBIfam" id="NF001810">
    <property type="entry name" value="PRK00529.1"/>
    <property type="match status" value="1"/>
</dbReference>
<dbReference type="SMART" id="SM01185">
    <property type="entry name" value="EFP"/>
    <property type="match status" value="1"/>
</dbReference>
<evidence type="ECO:0000256" key="6">
    <source>
        <dbReference type="ARBA" id="ARBA00022917"/>
    </source>
</evidence>
<accession>A0A8T7LZG4</accession>
<dbReference type="FunFam" id="2.40.50.140:FF:000004">
    <property type="entry name" value="Elongation factor P"/>
    <property type="match status" value="1"/>
</dbReference>
<dbReference type="InterPro" id="IPR012340">
    <property type="entry name" value="NA-bd_OB-fold"/>
</dbReference>
<comment type="subcellular location">
    <subcellularLocation>
        <location evidence="1 8">Cytoplasm</location>
    </subcellularLocation>
</comment>
<dbReference type="Proteomes" id="UP000521676">
    <property type="component" value="Unassembled WGS sequence"/>
</dbReference>
<sequence>MVSTSEIKRGMVIDLDGQLQKILEFDHQKIGRGSAQVKISFKNLRSGSNTVRTFQAGAKFNDVRLEREVVQFLYKDGDDYHFMNVDNYEQSILNDEQMGDVKYYIHENDTVDLITYNSEPIDIEIPPSVVLTVTYTEPGIRGDTASGTSKPATTDTGLTVNVPLFINIGDKVKVDTRSGSYVERA</sequence>
<keyword evidence="5 8" id="KW-0251">Elongation factor</keyword>
<comment type="pathway">
    <text evidence="2 8">Protein biosynthesis; polypeptide chain elongation.</text>
</comment>
<comment type="similarity">
    <text evidence="3 8 10">Belongs to the elongation factor P family.</text>
</comment>
<dbReference type="SMART" id="SM00841">
    <property type="entry name" value="Elong-fact-P_C"/>
    <property type="match status" value="1"/>
</dbReference>
<evidence type="ECO:0000259" key="11">
    <source>
        <dbReference type="SMART" id="SM00841"/>
    </source>
</evidence>
<feature type="domain" description="Translation elongation factor P/YeiP central" evidence="12">
    <location>
        <begin position="67"/>
        <end position="121"/>
    </location>
</feature>
<evidence type="ECO:0000313" key="15">
    <source>
        <dbReference type="Proteomes" id="UP000521676"/>
    </source>
</evidence>
<reference evidence="14" key="2">
    <citation type="journal article" date="2024" name="Nature">
        <title>Anoxygenic phototroph of the Chloroflexota uses a type I reaction centre.</title>
        <authorList>
            <person name="Tsuji J.M."/>
            <person name="Shaw N.A."/>
            <person name="Nagashima S."/>
            <person name="Venkiteswaran J.J."/>
            <person name="Schiff S.L."/>
            <person name="Watanabe T."/>
            <person name="Fukui M."/>
            <person name="Hanada S."/>
            <person name="Tank M."/>
            <person name="Neufeld J.D."/>
        </authorList>
    </citation>
    <scope>NUCLEOTIDE SEQUENCE</scope>
    <source>
        <strain evidence="14">L227-S17</strain>
    </source>
</reference>
<evidence type="ECO:0000256" key="4">
    <source>
        <dbReference type="ARBA" id="ARBA00022490"/>
    </source>
</evidence>
<dbReference type="AlphaFoldDB" id="A0A8T7LZG4"/>